<proteinExistence type="predicted"/>
<evidence type="ECO:0000313" key="2">
    <source>
        <dbReference type="Proteomes" id="UP000620075"/>
    </source>
</evidence>
<dbReference type="RefSeq" id="WP_338182177.1">
    <property type="nucleotide sequence ID" value="NZ_JAEKNQ010000058.1"/>
</dbReference>
<gene>
    <name evidence="1" type="ORF">JF888_15015</name>
</gene>
<dbReference type="AlphaFoldDB" id="A0A934KLY4"/>
<accession>A0A934KLY4</accession>
<sequence length="306" mass="33092">MGTILRVSMLEGEAALGRIRASDVGHMLVDVERVFARAAAHFVAGRPGRGQGRRGRLIEEATHLRLVGLEEGSVVCVLQFPDAPPNGVSFDLGDVISLGETALTYAVSTATEGRRAYSDVAAALVQLANDIGVGSRCKAVALSIGDDRQPEVVIDAERRERLRLVAAPAPNPRADAITGTLVEADFERRTARLRTPLGQAIAVQFDPDIDDAIYELMRRTSKLRGEITYDPSTLQARAIRVRGLGKAEQMELATSEEDFWQAPRPFAELLHERGAAATVDLDALYIPTLTDEQRDELVKAADSGAI</sequence>
<organism evidence="1 2">
    <name type="scientific">Candidatus Dormiibacter inghamiae</name>
    <dbReference type="NCBI Taxonomy" id="3127013"/>
    <lineage>
        <taxon>Bacteria</taxon>
        <taxon>Bacillati</taxon>
        <taxon>Candidatus Dormiibacterota</taxon>
        <taxon>Candidatus Dormibacteria</taxon>
        <taxon>Candidatus Dormibacterales</taxon>
        <taxon>Candidatus Dormibacteraceae</taxon>
        <taxon>Candidatus Dormiibacter</taxon>
    </lineage>
</organism>
<dbReference type="Proteomes" id="UP000620075">
    <property type="component" value="Unassembled WGS sequence"/>
</dbReference>
<protein>
    <submittedName>
        <fullName evidence="1">Uncharacterized protein</fullName>
    </submittedName>
</protein>
<evidence type="ECO:0000313" key="1">
    <source>
        <dbReference type="EMBL" id="MBJ7604470.1"/>
    </source>
</evidence>
<comment type="caution">
    <text evidence="1">The sequence shown here is derived from an EMBL/GenBank/DDBJ whole genome shotgun (WGS) entry which is preliminary data.</text>
</comment>
<reference evidence="1 2" key="1">
    <citation type="submission" date="2020-10" db="EMBL/GenBank/DDBJ databases">
        <title>Ca. Dormibacterota MAGs.</title>
        <authorList>
            <person name="Montgomery K."/>
        </authorList>
    </citation>
    <scope>NUCLEOTIDE SEQUENCE [LARGE SCALE GENOMIC DNA]</scope>
    <source>
        <strain evidence="1">SC8811_S16_3</strain>
    </source>
</reference>
<dbReference type="EMBL" id="JAEKNQ010000058">
    <property type="protein sequence ID" value="MBJ7604470.1"/>
    <property type="molecule type" value="Genomic_DNA"/>
</dbReference>
<name>A0A934KLY4_9BACT</name>